<sequence length="394" mass="45663">MINEKYPDAYDVKELVNLRLTSLSAIKSFTARKGILIASRSKETYADLLSKLQLDHQSYLTLRYYAQGGNPKTSISGFNLRGFSTPDKTINDIQNDINRLRDQINQKQQSSRKINSIGIFIPIIEGNILYSGFSYERIIPGKVELLSRSNETVEFTMSQIQNNIWRVVCLPRYNQDVETLKKILNKTDKAAYELYTISLENFPISLRISFYDKILDFYNLHSSEWKIRQVCGIVVRQSEENKEEIFNIDSEIGIDELLDDEESVKEALQSDLKSITQAALEGKNLRTNSFVKDCEKNGFYFPSMSLELENKQTAELIRIQIRFKLSPKIFEVILLYTGIASDIGDQEIAFPPDRQKEILYEFWDRSHQIWHEIDNAFTPNIIRQSVMNFQDINA</sequence>
<keyword evidence="2" id="KW-1185">Reference proteome</keyword>
<comment type="caution">
    <text evidence="1">The sequence shown here is derived from an EMBL/GenBank/DDBJ whole genome shotgun (WGS) entry which is preliminary data.</text>
</comment>
<gene>
    <name evidence="1" type="ORF">Hgul01_00966</name>
</gene>
<dbReference type="Proteomes" id="UP001428290">
    <property type="component" value="Unassembled WGS sequence"/>
</dbReference>
<proteinExistence type="predicted"/>
<evidence type="ECO:0000313" key="1">
    <source>
        <dbReference type="EMBL" id="GAA5527182.1"/>
    </source>
</evidence>
<dbReference type="RefSeq" id="WP_345720822.1">
    <property type="nucleotide sequence ID" value="NZ_BAABRU010000003.1"/>
</dbReference>
<organism evidence="1 2">
    <name type="scientific">Herpetosiphon gulosus</name>
    <dbReference type="NCBI Taxonomy" id="1973496"/>
    <lineage>
        <taxon>Bacteria</taxon>
        <taxon>Bacillati</taxon>
        <taxon>Chloroflexota</taxon>
        <taxon>Chloroflexia</taxon>
        <taxon>Herpetosiphonales</taxon>
        <taxon>Herpetosiphonaceae</taxon>
        <taxon>Herpetosiphon</taxon>
    </lineage>
</organism>
<name>A0ABP9WVH5_9CHLR</name>
<reference evidence="1 2" key="1">
    <citation type="submission" date="2024-02" db="EMBL/GenBank/DDBJ databases">
        <title>Herpetosiphon gulosus NBRC 112829.</title>
        <authorList>
            <person name="Ichikawa N."/>
            <person name="Katano-Makiyama Y."/>
            <person name="Hidaka K."/>
        </authorList>
    </citation>
    <scope>NUCLEOTIDE SEQUENCE [LARGE SCALE GENOMIC DNA]</scope>
    <source>
        <strain evidence="1 2">NBRC 112829</strain>
    </source>
</reference>
<accession>A0ABP9WVH5</accession>
<dbReference type="EMBL" id="BAABRU010000003">
    <property type="protein sequence ID" value="GAA5527182.1"/>
    <property type="molecule type" value="Genomic_DNA"/>
</dbReference>
<evidence type="ECO:0000313" key="2">
    <source>
        <dbReference type="Proteomes" id="UP001428290"/>
    </source>
</evidence>
<protein>
    <submittedName>
        <fullName evidence="1">Uncharacterized protein</fullName>
    </submittedName>
</protein>